<accession>A0A7C8IWM7</accession>
<dbReference type="EMBL" id="WUBL01000010">
    <property type="protein sequence ID" value="KAF2971923.1"/>
    <property type="molecule type" value="Genomic_DNA"/>
</dbReference>
<proteinExistence type="predicted"/>
<dbReference type="Proteomes" id="UP000481858">
    <property type="component" value="Unassembled WGS sequence"/>
</dbReference>
<keyword evidence="2" id="KW-1185">Reference proteome</keyword>
<organism evidence="1 2">
    <name type="scientific">Xylaria multiplex</name>
    <dbReference type="NCBI Taxonomy" id="323545"/>
    <lineage>
        <taxon>Eukaryota</taxon>
        <taxon>Fungi</taxon>
        <taxon>Dikarya</taxon>
        <taxon>Ascomycota</taxon>
        <taxon>Pezizomycotina</taxon>
        <taxon>Sordariomycetes</taxon>
        <taxon>Xylariomycetidae</taxon>
        <taxon>Xylariales</taxon>
        <taxon>Xylariaceae</taxon>
        <taxon>Xylaria</taxon>
    </lineage>
</organism>
<dbReference type="InParanoid" id="A0A7C8IWM7"/>
<name>A0A7C8IWM7_9PEZI</name>
<protein>
    <submittedName>
        <fullName evidence="1">Uncharacterized protein</fullName>
    </submittedName>
</protein>
<comment type="caution">
    <text evidence="1">The sequence shown here is derived from an EMBL/GenBank/DDBJ whole genome shotgun (WGS) entry which is preliminary data.</text>
</comment>
<dbReference type="AlphaFoldDB" id="A0A7C8IWM7"/>
<gene>
    <name evidence="1" type="ORF">GQX73_g1669</name>
</gene>
<dbReference type="OrthoDB" id="5329332at2759"/>
<sequence length="269" mass="30038">MVFIRQSTDVPRLNAYLLSSFPHEELEPLKRAFELGTAAPFATMLELVIRRAPADYEGKSHEYMRREEDKAGREGPFIVIDSRGAGGRDGAVWYVDRFADEDEVEEGIAESTDMVWKIPVKTECLALKYVNYDALNISLQEDLGHLGVEEPLNQGYEFPTADDCAGLDMLEQRASKYAHAVAVPGEFEESTEKSLRENMRPEPAKVARLKGAVAEAAGLVSDWTFCSEALPERLPDGAKKTFPEGSIILLATYNPNFGWPEYKWPEGSL</sequence>
<evidence type="ECO:0000313" key="1">
    <source>
        <dbReference type="EMBL" id="KAF2971923.1"/>
    </source>
</evidence>
<reference evidence="1 2" key="1">
    <citation type="submission" date="2019-12" db="EMBL/GenBank/DDBJ databases">
        <title>Draft genome sequence of the ascomycete Xylaria multiplex DSM 110363.</title>
        <authorList>
            <person name="Buettner E."/>
            <person name="Kellner H."/>
        </authorList>
    </citation>
    <scope>NUCLEOTIDE SEQUENCE [LARGE SCALE GENOMIC DNA]</scope>
    <source>
        <strain evidence="1 2">DSM 110363</strain>
    </source>
</reference>
<evidence type="ECO:0000313" key="2">
    <source>
        <dbReference type="Proteomes" id="UP000481858"/>
    </source>
</evidence>